<proteinExistence type="predicted"/>
<dbReference type="InterPro" id="IPR052711">
    <property type="entry name" value="Zinc_ADH-like"/>
</dbReference>
<evidence type="ECO:0000313" key="2">
    <source>
        <dbReference type="EMBL" id="TKW52881.1"/>
    </source>
</evidence>
<dbReference type="InterPro" id="IPR011032">
    <property type="entry name" value="GroES-like_sf"/>
</dbReference>
<protein>
    <submittedName>
        <fullName evidence="2">Zinc-type alcohol dehydrogenase-like protein</fullName>
    </submittedName>
</protein>
<dbReference type="Gene3D" id="3.40.50.720">
    <property type="entry name" value="NAD(P)-binding Rossmann-like Domain"/>
    <property type="match status" value="1"/>
</dbReference>
<feature type="domain" description="Enoyl reductase (ER)" evidence="1">
    <location>
        <begin position="12"/>
        <end position="350"/>
    </location>
</feature>
<dbReference type="CDD" id="cd08276">
    <property type="entry name" value="MDR7"/>
    <property type="match status" value="1"/>
</dbReference>
<evidence type="ECO:0000259" key="1">
    <source>
        <dbReference type="SMART" id="SM00829"/>
    </source>
</evidence>
<accession>A0A4U6XB19</accession>
<dbReference type="PANTHER" id="PTHR45033:SF2">
    <property type="entry name" value="ZINC-TYPE ALCOHOL DEHYDROGENASE-LIKE PROTEIN C1773.06C"/>
    <property type="match status" value="1"/>
</dbReference>
<evidence type="ECO:0000313" key="3">
    <source>
        <dbReference type="Proteomes" id="UP000310108"/>
    </source>
</evidence>
<sequence length="354" mass="37455">MARQWTLARQDGFEASLEFKENVPVPAPNELGRNKVLVKIKAASLNFRDLQIPKGAAHGPINIPLIPGCDGAGVVEAVGLDVQEFVPGDRVVMYAAPELAETRGDDAQATLADTPHMLGHGSPGTLTTIGVFSEKALVHAPKSLDWLPAGSLSCNWPTAWNALFGLKNKEAGPGTWVLVQGTGGLGVAILQVAVAAGATVVATTSTEDKAARLRGLGASRTVNYRTSADTWGTEARALTPGGRGFDIVIDVGGDETLGESLKAIRPEGVLYVLGRVGGDAEPVSLFGCLMATCMVRGVLYGSRNQFKEVVRFIDEKGIMPAGDDIVFELADAKNAYKRLSEKKHFAKVLIKVIE</sequence>
<dbReference type="InterPro" id="IPR036291">
    <property type="entry name" value="NAD(P)-bd_dom_sf"/>
</dbReference>
<dbReference type="InterPro" id="IPR013149">
    <property type="entry name" value="ADH-like_C"/>
</dbReference>
<reference evidence="2 3" key="1">
    <citation type="journal article" date="2019" name="PLoS ONE">
        <title>Comparative genome analysis indicates high evolutionary potential of pathogenicity genes in Colletotrichum tanaceti.</title>
        <authorList>
            <person name="Lelwala R.V."/>
            <person name="Korhonen P.K."/>
            <person name="Young N.D."/>
            <person name="Scott J.B."/>
            <person name="Ades P.A."/>
            <person name="Gasser R.B."/>
            <person name="Taylor P.W.J."/>
        </authorList>
    </citation>
    <scope>NUCLEOTIDE SEQUENCE [LARGE SCALE GENOMIC DNA]</scope>
    <source>
        <strain evidence="2">BRIP57314</strain>
    </source>
</reference>
<comment type="caution">
    <text evidence="2">The sequence shown here is derived from an EMBL/GenBank/DDBJ whole genome shotgun (WGS) entry which is preliminary data.</text>
</comment>
<dbReference type="AlphaFoldDB" id="A0A4U6XB19"/>
<dbReference type="STRING" id="1306861.A0A4U6XB19"/>
<dbReference type="Pfam" id="PF00107">
    <property type="entry name" value="ADH_zinc_N"/>
    <property type="match status" value="1"/>
</dbReference>
<dbReference type="PANTHER" id="PTHR45033">
    <property type="match status" value="1"/>
</dbReference>
<gene>
    <name evidence="2" type="ORF">CTA1_5949</name>
</gene>
<keyword evidence="3" id="KW-1185">Reference proteome</keyword>
<dbReference type="GO" id="GO:0016491">
    <property type="term" value="F:oxidoreductase activity"/>
    <property type="evidence" value="ECO:0007669"/>
    <property type="project" value="InterPro"/>
</dbReference>
<dbReference type="SMART" id="SM00829">
    <property type="entry name" value="PKS_ER"/>
    <property type="match status" value="1"/>
</dbReference>
<organism evidence="2 3">
    <name type="scientific">Colletotrichum tanaceti</name>
    <dbReference type="NCBI Taxonomy" id="1306861"/>
    <lineage>
        <taxon>Eukaryota</taxon>
        <taxon>Fungi</taxon>
        <taxon>Dikarya</taxon>
        <taxon>Ascomycota</taxon>
        <taxon>Pezizomycotina</taxon>
        <taxon>Sordariomycetes</taxon>
        <taxon>Hypocreomycetidae</taxon>
        <taxon>Glomerellales</taxon>
        <taxon>Glomerellaceae</taxon>
        <taxon>Colletotrichum</taxon>
        <taxon>Colletotrichum destructivum species complex</taxon>
    </lineage>
</organism>
<dbReference type="Proteomes" id="UP000310108">
    <property type="component" value="Unassembled WGS sequence"/>
</dbReference>
<dbReference type="SUPFAM" id="SSF51735">
    <property type="entry name" value="NAD(P)-binding Rossmann-fold domains"/>
    <property type="match status" value="1"/>
</dbReference>
<dbReference type="EMBL" id="PJEX01000217">
    <property type="protein sequence ID" value="TKW52881.1"/>
    <property type="molecule type" value="Genomic_DNA"/>
</dbReference>
<dbReference type="Pfam" id="PF08240">
    <property type="entry name" value="ADH_N"/>
    <property type="match status" value="1"/>
</dbReference>
<name>A0A4U6XB19_9PEZI</name>
<dbReference type="InterPro" id="IPR020843">
    <property type="entry name" value="ER"/>
</dbReference>
<dbReference type="OrthoDB" id="9930022at2759"/>
<dbReference type="InterPro" id="IPR013154">
    <property type="entry name" value="ADH-like_N"/>
</dbReference>
<dbReference type="Gene3D" id="3.90.180.10">
    <property type="entry name" value="Medium-chain alcohol dehydrogenases, catalytic domain"/>
    <property type="match status" value="1"/>
</dbReference>
<dbReference type="SUPFAM" id="SSF50129">
    <property type="entry name" value="GroES-like"/>
    <property type="match status" value="1"/>
</dbReference>